<evidence type="ECO:0000313" key="2">
    <source>
        <dbReference type="EMBL" id="AYL95784.1"/>
    </source>
</evidence>
<feature type="domain" description="Rhamnogalacturonase A/B/Epimerase-like pectate lyase" evidence="1">
    <location>
        <begin position="50"/>
        <end position="246"/>
    </location>
</feature>
<accession>A0A494VMC9</accession>
<gene>
    <name evidence="2" type="ORF">HYN43_011010</name>
</gene>
<reference evidence="2 3" key="1">
    <citation type="submission" date="2018-10" db="EMBL/GenBank/DDBJ databases">
        <title>Genome sequencing of Mucilaginibacter sp. HYN0043.</title>
        <authorList>
            <person name="Kim M."/>
            <person name="Yi H."/>
        </authorList>
    </citation>
    <scope>NUCLEOTIDE SEQUENCE [LARGE SCALE GENOMIC DNA]</scope>
    <source>
        <strain evidence="2 3">HYN0043</strain>
    </source>
</reference>
<dbReference type="Gene3D" id="2.160.20.10">
    <property type="entry name" value="Single-stranded right-handed beta-helix, Pectin lyase-like"/>
    <property type="match status" value="1"/>
</dbReference>
<dbReference type="InterPro" id="IPR011050">
    <property type="entry name" value="Pectin_lyase_fold/virulence"/>
</dbReference>
<proteinExistence type="predicted"/>
<dbReference type="KEGG" id="muh:HYN43_011010"/>
<dbReference type="AlphaFoldDB" id="A0A494VMC9"/>
<dbReference type="Proteomes" id="UP000270046">
    <property type="component" value="Chromosome"/>
</dbReference>
<dbReference type="Pfam" id="PF12708">
    <property type="entry name" value="Pect-lyase_RHGA_epim"/>
    <property type="match status" value="1"/>
</dbReference>
<evidence type="ECO:0000313" key="3">
    <source>
        <dbReference type="Proteomes" id="UP000270046"/>
    </source>
</evidence>
<dbReference type="InterPro" id="IPR024535">
    <property type="entry name" value="RHGA/B-epi-like_pectate_lyase"/>
</dbReference>
<protein>
    <recommendedName>
        <fullName evidence="1">Rhamnogalacturonase A/B/Epimerase-like pectate lyase domain-containing protein</fullName>
    </recommendedName>
</protein>
<dbReference type="SUPFAM" id="SSF51126">
    <property type="entry name" value="Pectin lyase-like"/>
    <property type="match status" value="1"/>
</dbReference>
<keyword evidence="3" id="KW-1185">Reference proteome</keyword>
<dbReference type="OrthoDB" id="241638at2"/>
<dbReference type="EMBL" id="CP032869">
    <property type="protein sequence ID" value="AYL95784.1"/>
    <property type="molecule type" value="Genomic_DNA"/>
</dbReference>
<dbReference type="InterPro" id="IPR006626">
    <property type="entry name" value="PbH1"/>
</dbReference>
<dbReference type="InterPro" id="IPR012334">
    <property type="entry name" value="Pectin_lyas_fold"/>
</dbReference>
<dbReference type="SMART" id="SM00710">
    <property type="entry name" value="PbH1"/>
    <property type="match status" value="5"/>
</dbReference>
<evidence type="ECO:0000259" key="1">
    <source>
        <dbReference type="Pfam" id="PF12708"/>
    </source>
</evidence>
<name>A0A494VMC9_9SPHI</name>
<sequence>MRKFSTFLIALCFLGCKKEANSVITDNRSEKFSNSLTNASHLSLASSATINVKNYGAKGDGVTDDTDAIEAAMAAAKKAGIPAVYFPDGSYMIGQAGDGGGIIKLVDGVGLTGTGPATCHIKLTGGRNNPSPMFCQDYVNTPIVSNVTIQGIDFNGNSSLQTFDSDYQYCTAFNFHNGKNIEVKNCKFQSFRGDGLFFGDTFEPSLNLRMVTNIDVHDCEFFNIYREAAMFCAVNDATFYNNNVHGDGYLVGGVDIERHSVNETVLNVSVYSNTFNFRDGYGPVERGGPKVRYRRAVTMGFFYNGYKNGIADSLSGHYKVYNNKIYQGQIDCWGMLNVSISGNNFKNSYENIAGVSFLTAPAINISDNVTTRGLINVSADNNIIDSDIGNGIAFKNYSKVTANGNTIIGTPLDGISVLSTSGCFYGNKITDAGTAANPCSGILINGNASGLYVSTNQASNTTTGSNRTMDYVIKIGSANNGTVAPQILSNKGKNMIKGILSEYYYQAGYVITSNNVAM</sequence>
<organism evidence="2 3">
    <name type="scientific">Mucilaginibacter celer</name>
    <dbReference type="NCBI Taxonomy" id="2305508"/>
    <lineage>
        <taxon>Bacteria</taxon>
        <taxon>Pseudomonadati</taxon>
        <taxon>Bacteroidota</taxon>
        <taxon>Sphingobacteriia</taxon>
        <taxon>Sphingobacteriales</taxon>
        <taxon>Sphingobacteriaceae</taxon>
        <taxon>Mucilaginibacter</taxon>
    </lineage>
</organism>